<accession>E9GNW1</accession>
<gene>
    <name evidence="2" type="ORF">DAPPUDRAFT_305079</name>
</gene>
<evidence type="ECO:0000256" key="1">
    <source>
        <dbReference type="SAM" id="MobiDB-lite"/>
    </source>
</evidence>
<organism evidence="2 3">
    <name type="scientific">Daphnia pulex</name>
    <name type="common">Water flea</name>
    <dbReference type="NCBI Taxonomy" id="6669"/>
    <lineage>
        <taxon>Eukaryota</taxon>
        <taxon>Metazoa</taxon>
        <taxon>Ecdysozoa</taxon>
        <taxon>Arthropoda</taxon>
        <taxon>Crustacea</taxon>
        <taxon>Branchiopoda</taxon>
        <taxon>Diplostraca</taxon>
        <taxon>Cladocera</taxon>
        <taxon>Anomopoda</taxon>
        <taxon>Daphniidae</taxon>
        <taxon>Daphnia</taxon>
    </lineage>
</organism>
<dbReference type="HOGENOM" id="CLU_1541680_0_0_1"/>
<evidence type="ECO:0000313" key="3">
    <source>
        <dbReference type="Proteomes" id="UP000000305"/>
    </source>
</evidence>
<dbReference type="AlphaFoldDB" id="E9GNW1"/>
<dbReference type="Proteomes" id="UP000000305">
    <property type="component" value="Unassembled WGS sequence"/>
</dbReference>
<sequence length="174" mass="20089">MTWPTNDDDSSLEDSPPAQSQLLTDEKEELSLELEQFDDEPEMCIPLRMILIPTEEELNSSQITPSSSFRNFTLHANNQDLRHLDDMEQPTPFKSDFDADESRAQLDENQEQLPTGFDTEKQSNDPEWAADEDFNYSFNMPQSLPSPPNSPEFQRKRLQPLNRSDKNPPSAKLW</sequence>
<dbReference type="EMBL" id="GL732555">
    <property type="protein sequence ID" value="EFX78879.1"/>
    <property type="molecule type" value="Genomic_DNA"/>
</dbReference>
<reference evidence="2 3" key="1">
    <citation type="journal article" date="2011" name="Science">
        <title>The ecoresponsive genome of Daphnia pulex.</title>
        <authorList>
            <person name="Colbourne J.K."/>
            <person name="Pfrender M.E."/>
            <person name="Gilbert D."/>
            <person name="Thomas W.K."/>
            <person name="Tucker A."/>
            <person name="Oakley T.H."/>
            <person name="Tokishita S."/>
            <person name="Aerts A."/>
            <person name="Arnold G.J."/>
            <person name="Basu M.K."/>
            <person name="Bauer D.J."/>
            <person name="Caceres C.E."/>
            <person name="Carmel L."/>
            <person name="Casola C."/>
            <person name="Choi J.H."/>
            <person name="Detter J.C."/>
            <person name="Dong Q."/>
            <person name="Dusheyko S."/>
            <person name="Eads B.D."/>
            <person name="Frohlich T."/>
            <person name="Geiler-Samerotte K.A."/>
            <person name="Gerlach D."/>
            <person name="Hatcher P."/>
            <person name="Jogdeo S."/>
            <person name="Krijgsveld J."/>
            <person name="Kriventseva E.V."/>
            <person name="Kultz D."/>
            <person name="Laforsch C."/>
            <person name="Lindquist E."/>
            <person name="Lopez J."/>
            <person name="Manak J.R."/>
            <person name="Muller J."/>
            <person name="Pangilinan J."/>
            <person name="Patwardhan R.P."/>
            <person name="Pitluck S."/>
            <person name="Pritham E.J."/>
            <person name="Rechtsteiner A."/>
            <person name="Rho M."/>
            <person name="Rogozin I.B."/>
            <person name="Sakarya O."/>
            <person name="Salamov A."/>
            <person name="Schaack S."/>
            <person name="Shapiro H."/>
            <person name="Shiga Y."/>
            <person name="Skalitzky C."/>
            <person name="Smith Z."/>
            <person name="Souvorov A."/>
            <person name="Sung W."/>
            <person name="Tang Z."/>
            <person name="Tsuchiya D."/>
            <person name="Tu H."/>
            <person name="Vos H."/>
            <person name="Wang M."/>
            <person name="Wolf Y.I."/>
            <person name="Yamagata H."/>
            <person name="Yamada T."/>
            <person name="Ye Y."/>
            <person name="Shaw J.R."/>
            <person name="Andrews J."/>
            <person name="Crease T.J."/>
            <person name="Tang H."/>
            <person name="Lucas S.M."/>
            <person name="Robertson H.M."/>
            <person name="Bork P."/>
            <person name="Koonin E.V."/>
            <person name="Zdobnov E.M."/>
            <person name="Grigoriev I.V."/>
            <person name="Lynch M."/>
            <person name="Boore J.L."/>
        </authorList>
    </citation>
    <scope>NUCLEOTIDE SEQUENCE [LARGE SCALE GENOMIC DNA]</scope>
</reference>
<proteinExistence type="predicted"/>
<protein>
    <submittedName>
        <fullName evidence="2">Uncharacterized protein</fullName>
    </submittedName>
</protein>
<dbReference type="OrthoDB" id="10272871at2759"/>
<feature type="compositionally biased region" description="Basic and acidic residues" evidence="1">
    <location>
        <begin position="95"/>
        <end position="106"/>
    </location>
</feature>
<evidence type="ECO:0000313" key="2">
    <source>
        <dbReference type="EMBL" id="EFX78879.1"/>
    </source>
</evidence>
<dbReference type="InParanoid" id="E9GNW1"/>
<feature type="region of interest" description="Disordered" evidence="1">
    <location>
        <begin position="82"/>
        <end position="174"/>
    </location>
</feature>
<name>E9GNW1_DAPPU</name>
<feature type="region of interest" description="Disordered" evidence="1">
    <location>
        <begin position="1"/>
        <end position="22"/>
    </location>
</feature>
<feature type="compositionally biased region" description="Acidic residues" evidence="1">
    <location>
        <begin position="1"/>
        <end position="12"/>
    </location>
</feature>
<dbReference type="KEGG" id="dpx:DAPPUDRAFT_305079"/>
<keyword evidence="3" id="KW-1185">Reference proteome</keyword>